<dbReference type="Proteomes" id="UP000790347">
    <property type="component" value="Unassembled WGS sequence"/>
</dbReference>
<keyword evidence="1" id="KW-0472">Membrane</keyword>
<evidence type="ECO:0000313" key="3">
    <source>
        <dbReference type="Proteomes" id="UP000790347"/>
    </source>
</evidence>
<keyword evidence="3" id="KW-1185">Reference proteome</keyword>
<accession>A0A922I2Y4</accession>
<protein>
    <submittedName>
        <fullName evidence="2">Uncharacterized protein</fullName>
    </submittedName>
</protein>
<comment type="caution">
    <text evidence="2">The sequence shown here is derived from an EMBL/GenBank/DDBJ whole genome shotgun (WGS) entry which is preliminary data.</text>
</comment>
<keyword evidence="1" id="KW-1133">Transmembrane helix</keyword>
<dbReference type="EMBL" id="ASGP02000002">
    <property type="protein sequence ID" value="KAH9521254.1"/>
    <property type="molecule type" value="Genomic_DNA"/>
</dbReference>
<keyword evidence="1" id="KW-0812">Transmembrane</keyword>
<organism evidence="2 3">
    <name type="scientific">Dermatophagoides farinae</name>
    <name type="common">American house dust mite</name>
    <dbReference type="NCBI Taxonomy" id="6954"/>
    <lineage>
        <taxon>Eukaryota</taxon>
        <taxon>Metazoa</taxon>
        <taxon>Ecdysozoa</taxon>
        <taxon>Arthropoda</taxon>
        <taxon>Chelicerata</taxon>
        <taxon>Arachnida</taxon>
        <taxon>Acari</taxon>
        <taxon>Acariformes</taxon>
        <taxon>Sarcoptiformes</taxon>
        <taxon>Astigmata</taxon>
        <taxon>Psoroptidia</taxon>
        <taxon>Analgoidea</taxon>
        <taxon>Pyroglyphidae</taxon>
        <taxon>Dermatophagoidinae</taxon>
        <taxon>Dermatophagoides</taxon>
    </lineage>
</organism>
<reference evidence="2" key="1">
    <citation type="submission" date="2013-05" db="EMBL/GenBank/DDBJ databases">
        <authorList>
            <person name="Yim A.K.Y."/>
            <person name="Chan T.F."/>
            <person name="Ji K.M."/>
            <person name="Liu X.Y."/>
            <person name="Zhou J.W."/>
            <person name="Li R.Q."/>
            <person name="Yang K.Y."/>
            <person name="Li J."/>
            <person name="Li M."/>
            <person name="Law P.T.W."/>
            <person name="Wu Y.L."/>
            <person name="Cai Z.L."/>
            <person name="Qin H."/>
            <person name="Bao Y."/>
            <person name="Leung R.K.K."/>
            <person name="Ng P.K.S."/>
            <person name="Zou J."/>
            <person name="Zhong X.J."/>
            <person name="Ran P.X."/>
            <person name="Zhong N.S."/>
            <person name="Liu Z.G."/>
            <person name="Tsui S.K.W."/>
        </authorList>
    </citation>
    <scope>NUCLEOTIDE SEQUENCE</scope>
    <source>
        <strain evidence="2">Derf</strain>
        <tissue evidence="2">Whole organism</tissue>
    </source>
</reference>
<dbReference type="AlphaFoldDB" id="A0A922I2Y4"/>
<reference evidence="2" key="2">
    <citation type="journal article" date="2022" name="Res Sq">
        <title>Comparative Genomics Reveals Insights into the Divergent Evolution of Astigmatic Mites and Household Pest Adaptations.</title>
        <authorList>
            <person name="Xiong Q."/>
            <person name="Wan A.T.-Y."/>
            <person name="Liu X.-Y."/>
            <person name="Fung C.S.-H."/>
            <person name="Xiao X."/>
            <person name="Malainual N."/>
            <person name="Hou J."/>
            <person name="Wang L."/>
            <person name="Wang M."/>
            <person name="Yang K."/>
            <person name="Cui Y."/>
            <person name="Leung E."/>
            <person name="Nong W."/>
            <person name="Shin S.-K."/>
            <person name="Au S."/>
            <person name="Jeong K.Y."/>
            <person name="Chew F.T."/>
            <person name="Hui J."/>
            <person name="Leung T.F."/>
            <person name="Tungtrongchitr A."/>
            <person name="Zhong N."/>
            <person name="Liu Z."/>
            <person name="Tsui S."/>
        </authorList>
    </citation>
    <scope>NUCLEOTIDE SEQUENCE</scope>
    <source>
        <strain evidence="2">Derf</strain>
        <tissue evidence="2">Whole organism</tissue>
    </source>
</reference>
<name>A0A922I2Y4_DERFA</name>
<sequence length="90" mass="10139">MIVNGGWQKNNTYTTRSNIISNQLHSVHLSIKFNDIIQIQTTGIHSNYATDDIQTNDITSSQKRIGTTSLFTLPIYSLILTGFTCSIYQQ</sequence>
<gene>
    <name evidence="2" type="ORF">DERF_004927</name>
</gene>
<feature type="transmembrane region" description="Helical" evidence="1">
    <location>
        <begin position="70"/>
        <end position="89"/>
    </location>
</feature>
<proteinExistence type="predicted"/>
<evidence type="ECO:0000256" key="1">
    <source>
        <dbReference type="SAM" id="Phobius"/>
    </source>
</evidence>
<evidence type="ECO:0000313" key="2">
    <source>
        <dbReference type="EMBL" id="KAH9521254.1"/>
    </source>
</evidence>